<evidence type="ECO:0000313" key="3">
    <source>
        <dbReference type="Proteomes" id="UP000320653"/>
    </source>
</evidence>
<dbReference type="Gene3D" id="3.30.450.20">
    <property type="entry name" value="PAS domain"/>
    <property type="match status" value="1"/>
</dbReference>
<sequence length="119" mass="13173">MSSVSDTEQEAGIFAWCLDTDTAYGDTAIADLFGLDPDKTVNGLPISSYMERIYADDRLEVGRKISEAVINGLPYRAEYRVLDAKNTVRHVMAFGRCFRNQSGNPVHYAGIVHPVDDLS</sequence>
<evidence type="ECO:0000259" key="1">
    <source>
        <dbReference type="Pfam" id="PF08447"/>
    </source>
</evidence>
<protein>
    <submittedName>
        <fullName evidence="2">PAS domain-containing protein</fullName>
    </submittedName>
</protein>
<dbReference type="EMBL" id="VIWP01000005">
    <property type="protein sequence ID" value="TWF51912.1"/>
    <property type="molecule type" value="Genomic_DNA"/>
</dbReference>
<organism evidence="2 3">
    <name type="scientific">Neorhizobium alkalisoli</name>
    <dbReference type="NCBI Taxonomy" id="528178"/>
    <lineage>
        <taxon>Bacteria</taxon>
        <taxon>Pseudomonadati</taxon>
        <taxon>Pseudomonadota</taxon>
        <taxon>Alphaproteobacteria</taxon>
        <taxon>Hyphomicrobiales</taxon>
        <taxon>Rhizobiaceae</taxon>
        <taxon>Rhizobium/Agrobacterium group</taxon>
        <taxon>Neorhizobium</taxon>
    </lineage>
</organism>
<dbReference type="InterPro" id="IPR013655">
    <property type="entry name" value="PAS_fold_3"/>
</dbReference>
<dbReference type="RefSeq" id="WP_186458328.1">
    <property type="nucleotide sequence ID" value="NZ_VIWP01000005.1"/>
</dbReference>
<dbReference type="AlphaFoldDB" id="A0A561QNP8"/>
<comment type="caution">
    <text evidence="2">The sequence shown here is derived from an EMBL/GenBank/DDBJ whole genome shotgun (WGS) entry which is preliminary data.</text>
</comment>
<name>A0A561QNP8_9HYPH</name>
<gene>
    <name evidence="2" type="ORF">FHW37_1058</name>
</gene>
<accession>A0A561QNP8</accession>
<dbReference type="SUPFAM" id="SSF55785">
    <property type="entry name" value="PYP-like sensor domain (PAS domain)"/>
    <property type="match status" value="1"/>
</dbReference>
<proteinExistence type="predicted"/>
<keyword evidence="3" id="KW-1185">Reference proteome</keyword>
<reference evidence="2 3" key="1">
    <citation type="submission" date="2019-06" db="EMBL/GenBank/DDBJ databases">
        <title>Sorghum-associated microbial communities from plants grown in Nebraska, USA.</title>
        <authorList>
            <person name="Schachtman D."/>
        </authorList>
    </citation>
    <scope>NUCLEOTIDE SEQUENCE [LARGE SCALE GENOMIC DNA]</scope>
    <source>
        <strain evidence="2 3">1225</strain>
    </source>
</reference>
<dbReference type="Pfam" id="PF08447">
    <property type="entry name" value="PAS_3"/>
    <property type="match status" value="1"/>
</dbReference>
<feature type="domain" description="PAS fold-3" evidence="1">
    <location>
        <begin position="24"/>
        <end position="112"/>
    </location>
</feature>
<dbReference type="InterPro" id="IPR000014">
    <property type="entry name" value="PAS"/>
</dbReference>
<dbReference type="CDD" id="cd00130">
    <property type="entry name" value="PAS"/>
    <property type="match status" value="1"/>
</dbReference>
<dbReference type="InterPro" id="IPR035965">
    <property type="entry name" value="PAS-like_dom_sf"/>
</dbReference>
<dbReference type="Proteomes" id="UP000320653">
    <property type="component" value="Unassembled WGS sequence"/>
</dbReference>
<evidence type="ECO:0000313" key="2">
    <source>
        <dbReference type="EMBL" id="TWF51912.1"/>
    </source>
</evidence>